<dbReference type="OrthoDB" id="4288730at2"/>
<dbReference type="InterPro" id="IPR057055">
    <property type="entry name" value="wHTH-PRTase_assoc"/>
</dbReference>
<protein>
    <submittedName>
        <fullName evidence="3">Uncharacterized protein</fullName>
    </submittedName>
</protein>
<dbReference type="KEGG" id="buz:AYM40_20790"/>
<dbReference type="AlphaFoldDB" id="A0A160FQ78"/>
<evidence type="ECO:0000259" key="2">
    <source>
        <dbReference type="Pfam" id="PF24409"/>
    </source>
</evidence>
<dbReference type="Proteomes" id="UP000076852">
    <property type="component" value="Chromosome 2"/>
</dbReference>
<dbReference type="STRING" id="1804984.AYM40_20790"/>
<proteinExistence type="predicted"/>
<sequence length="446" mass="50900">MSFIDNPAVQLWLSQFSDKEKLVAETLLDKFAYVPADEFQRDLSLLANTAFPANEPIAFFIEREIPNRWYVIRKPLKKRVERARPRKQAQPKSQPRRVKRPEKMYKEILVDQGRGFRKRTTAFGAALPAVRSRTNNRQQIGSEGIVASILSKECDLNPKRYFFHPSADVIRENKIRRFVVATDFIGSGTRVTSMLSSLWFVKSVRSWFNGGLIKFSVLCYSGTQHGFKIVKQHRVSPEILKVRSCPTIFNSFSEPELTEIIDLCSSRFAEADDPLGFKETGALMAFQHSCPNNVPAIFIREKKGRRKPWRPLFPARTSVDVAFDHRRATLIEIERASLDTLRFPNIGVSPAFLKAPREKRHAIVITAALRRGHRTLDQLSTVTSWPVWEIAAALKSAQHQGFIDGNLRVTWPGLRLIKRLDMVRPLKALPVVSKGMYYPKSLRASG</sequence>
<name>A0A160FQ78_9BURK</name>
<organism evidence="3 4">
    <name type="scientific">Paraburkholderia phytofirmans OLGA172</name>
    <dbReference type="NCBI Taxonomy" id="1417228"/>
    <lineage>
        <taxon>Bacteria</taxon>
        <taxon>Pseudomonadati</taxon>
        <taxon>Pseudomonadota</taxon>
        <taxon>Betaproteobacteria</taxon>
        <taxon>Burkholderiales</taxon>
        <taxon>Burkholderiaceae</taxon>
        <taxon>Paraburkholderia</taxon>
    </lineage>
</organism>
<dbReference type="EMBL" id="CP014579">
    <property type="protein sequence ID" value="ANB74891.1"/>
    <property type="molecule type" value="Genomic_DNA"/>
</dbReference>
<evidence type="ECO:0000313" key="3">
    <source>
        <dbReference type="EMBL" id="ANB74891.1"/>
    </source>
</evidence>
<keyword evidence="4" id="KW-1185">Reference proteome</keyword>
<reference evidence="3 4" key="1">
    <citation type="journal article" date="2016" name="Gene">
        <title>PacBio SMRT assembly of a complex multi-replicon genome reveals chlorocatechol degradative operon in a region of genome plasticity.</title>
        <authorList>
            <person name="Ricker N."/>
            <person name="Shen S.Y."/>
            <person name="Goordial J."/>
            <person name="Jin S."/>
            <person name="Fulthorpe R.R."/>
        </authorList>
    </citation>
    <scope>NUCLEOTIDE SEQUENCE [LARGE SCALE GENOMIC DNA]</scope>
    <source>
        <strain evidence="3 4">OLGA172</strain>
    </source>
</reference>
<dbReference type="InterPro" id="IPR056920">
    <property type="entry name" value="PRTase-CE"/>
</dbReference>
<gene>
    <name evidence="3" type="ORF">AYM40_20790</name>
</gene>
<dbReference type="Pfam" id="PF24409">
    <property type="entry name" value="wHTH-PRTase_assc"/>
    <property type="match status" value="1"/>
</dbReference>
<evidence type="ECO:0000259" key="1">
    <source>
        <dbReference type="Pfam" id="PF24390"/>
    </source>
</evidence>
<feature type="domain" description="PRTase associated wHTH" evidence="2">
    <location>
        <begin position="363"/>
        <end position="444"/>
    </location>
</feature>
<evidence type="ECO:0000313" key="4">
    <source>
        <dbReference type="Proteomes" id="UP000076852"/>
    </source>
</evidence>
<feature type="domain" description="PRTase-CE" evidence="1">
    <location>
        <begin position="10"/>
        <end position="314"/>
    </location>
</feature>
<dbReference type="RefSeq" id="WP_063498193.1">
    <property type="nucleotide sequence ID" value="NZ_CP014579.1"/>
</dbReference>
<accession>A0A160FQ78</accession>
<dbReference type="Pfam" id="PF24390">
    <property type="entry name" value="PRTase-CE"/>
    <property type="match status" value="1"/>
</dbReference>